<sequence>MVVEGWDPQVHVKIGDIEVDFVLTNPDRGIRLVVEVDGETVIKPDGEIIETHIGGSHKDKSRDTFLMGKGYKVLRVQTRSIRETPRDVLRKIAETLELNREDDILD</sequence>
<gene>
    <name evidence="1" type="ORF">C4B59_04535</name>
</gene>
<organism evidence="1 2">
    <name type="scientific">Candidatus Methanogaster sp</name>
    <dbReference type="NCBI Taxonomy" id="3386292"/>
    <lineage>
        <taxon>Archaea</taxon>
        <taxon>Methanobacteriati</taxon>
        <taxon>Methanobacteriota</taxon>
        <taxon>Stenosarchaea group</taxon>
        <taxon>Methanomicrobia</taxon>
        <taxon>Methanosarcinales</taxon>
        <taxon>ANME-2 cluster</taxon>
        <taxon>Candidatus Methanogasteraceae</taxon>
        <taxon>Candidatus Methanogaster</taxon>
    </lineage>
</organism>
<evidence type="ECO:0000313" key="1">
    <source>
        <dbReference type="EMBL" id="PXF61503.1"/>
    </source>
</evidence>
<accession>A0AC61L5B0</accession>
<evidence type="ECO:0000313" key="2">
    <source>
        <dbReference type="Proteomes" id="UP000248329"/>
    </source>
</evidence>
<name>A0AC61L5B0_9EURY</name>
<proteinExistence type="predicted"/>
<dbReference type="Proteomes" id="UP000248329">
    <property type="component" value="Unassembled WGS sequence"/>
</dbReference>
<comment type="caution">
    <text evidence="1">The sequence shown here is derived from an EMBL/GenBank/DDBJ whole genome shotgun (WGS) entry which is preliminary data.</text>
</comment>
<protein>
    <submittedName>
        <fullName evidence="1">Uncharacterized protein</fullName>
    </submittedName>
</protein>
<dbReference type="EMBL" id="PQXF01000005">
    <property type="protein sequence ID" value="PXF61503.1"/>
    <property type="molecule type" value="Genomic_DNA"/>
</dbReference>
<reference evidence="1" key="1">
    <citation type="submission" date="2018-01" db="EMBL/GenBank/DDBJ databases">
        <authorList>
            <person name="Krukenberg V."/>
        </authorList>
    </citation>
    <scope>NUCLEOTIDE SEQUENCE</scope>
    <source>
        <strain evidence="1">E20ANME2</strain>
    </source>
</reference>